<comment type="cofactor">
    <cofactor evidence="1">
        <name>pyridoxal 5'-phosphate</name>
        <dbReference type="ChEBI" id="CHEBI:597326"/>
    </cofactor>
</comment>
<dbReference type="KEGG" id="lcae:K3721_14560"/>
<dbReference type="InterPro" id="IPR009006">
    <property type="entry name" value="Ala_racemase/Decarboxylase_C"/>
</dbReference>
<dbReference type="AlphaFoldDB" id="A0A9Q9LW33"/>
<evidence type="ECO:0000256" key="1">
    <source>
        <dbReference type="ARBA" id="ARBA00001933"/>
    </source>
</evidence>
<gene>
    <name evidence="4" type="ORF">K3721_14560</name>
</gene>
<dbReference type="InterPro" id="IPR029066">
    <property type="entry name" value="PLP-binding_barrel"/>
</dbReference>
<proteinExistence type="predicted"/>
<accession>A0A9Q9LW33</accession>
<reference evidence="4" key="1">
    <citation type="submission" date="2021-08" db="EMBL/GenBank/DDBJ databases">
        <authorList>
            <person name="Nwanade C."/>
            <person name="Wang M."/>
            <person name="Masoudi A."/>
            <person name="Yu Z."/>
            <person name="Liu J."/>
        </authorList>
    </citation>
    <scope>NUCLEOTIDE SEQUENCE</scope>
    <source>
        <strain evidence="4">S122</strain>
    </source>
</reference>
<organism evidence="4 5">
    <name type="scientific">Leisingera caerulea</name>
    <name type="common">Phaeobacter caeruleus</name>
    <dbReference type="NCBI Taxonomy" id="506591"/>
    <lineage>
        <taxon>Bacteria</taxon>
        <taxon>Pseudomonadati</taxon>
        <taxon>Pseudomonadota</taxon>
        <taxon>Alphaproteobacteria</taxon>
        <taxon>Rhodobacterales</taxon>
        <taxon>Roseobacteraceae</taxon>
        <taxon>Leisingera</taxon>
    </lineage>
</organism>
<sequence>MSRPQSLFEHCQGVVPLRPRLEDWMADLIADPPRLHALTEDLGAPLNIQSDEPFRRNIAALTQCVADFDLPFLPMFARKANKCLTYVEAARDLGIGIDTASHAEVEQCLAQGVPGHRVVCTAAVKDRALMALCVAGGVTIVLDNADELALLEDVSQGGEQPVSVGLRLNGFSCGGRALYSRFGFPLSEVPQIAVRLERSAAFRLDGLHFHLNGYSAEERIAAISQTLPLMSDVRGSGSEDFFLDIGGGIPMNYLAEVGQWDVWLAELDKALAGERDPITQHNDNIGRKPGPDGAPGTVDSYPVAQLLVQTGWMRQILQASDGDRTIARRLRDANVTLRCEPGRSLLDGCGMTVARVAFRKTDSAGVPVIGVQMNRTQSRSGFSEFALDPLMVPGKGPRGDAVAGYLAGTYCTESEWLTRRKMVFPHGVAVGDLMVFPNTAGYLMHFLESRSHQFPLARNVFLQSEPEAPARLDGIDSGGHDHPAGG</sequence>
<dbReference type="Gene3D" id="2.40.37.10">
    <property type="entry name" value="Lyase, Ornithine Decarboxylase, Chain A, domain 1"/>
    <property type="match status" value="1"/>
</dbReference>
<dbReference type="PANTHER" id="PTHR43727">
    <property type="entry name" value="DIAMINOPIMELATE DECARBOXYLASE"/>
    <property type="match status" value="1"/>
</dbReference>
<dbReference type="Pfam" id="PF02784">
    <property type="entry name" value="Orn_Arg_deC_N"/>
    <property type="match status" value="1"/>
</dbReference>
<dbReference type="InterPro" id="IPR022644">
    <property type="entry name" value="De-COase2_N"/>
</dbReference>
<dbReference type="PANTHER" id="PTHR43727:SF2">
    <property type="entry name" value="GROUP IV DECARBOXYLASE"/>
    <property type="match status" value="1"/>
</dbReference>
<name>A0A9Q9LW33_LEICA</name>
<evidence type="ECO:0000256" key="2">
    <source>
        <dbReference type="ARBA" id="ARBA00022898"/>
    </source>
</evidence>
<dbReference type="Proteomes" id="UP001058713">
    <property type="component" value="Chromosome"/>
</dbReference>
<dbReference type="EMBL" id="CP081070">
    <property type="protein sequence ID" value="UWQ53210.1"/>
    <property type="molecule type" value="Genomic_DNA"/>
</dbReference>
<dbReference type="InterPro" id="IPR042152">
    <property type="entry name" value="Y4yA-like"/>
</dbReference>
<dbReference type="SUPFAM" id="SSF51419">
    <property type="entry name" value="PLP-binding barrel"/>
    <property type="match status" value="1"/>
</dbReference>
<dbReference type="Gene3D" id="3.20.20.10">
    <property type="entry name" value="Alanine racemase"/>
    <property type="match status" value="1"/>
</dbReference>
<protein>
    <submittedName>
        <fullName evidence="4">Y4yA family PLP-dependent enzyme</fullName>
    </submittedName>
</protein>
<evidence type="ECO:0000313" key="4">
    <source>
        <dbReference type="EMBL" id="UWQ53210.1"/>
    </source>
</evidence>
<evidence type="ECO:0000313" key="5">
    <source>
        <dbReference type="Proteomes" id="UP001058713"/>
    </source>
</evidence>
<keyword evidence="2" id="KW-0663">Pyridoxal phosphate</keyword>
<evidence type="ECO:0000259" key="3">
    <source>
        <dbReference type="Pfam" id="PF02784"/>
    </source>
</evidence>
<dbReference type="GO" id="GO:0008836">
    <property type="term" value="F:diaminopimelate decarboxylase activity"/>
    <property type="evidence" value="ECO:0007669"/>
    <property type="project" value="TreeGrafter"/>
</dbReference>
<dbReference type="GO" id="GO:0009089">
    <property type="term" value="P:lysine biosynthetic process via diaminopimelate"/>
    <property type="evidence" value="ECO:0007669"/>
    <property type="project" value="TreeGrafter"/>
</dbReference>
<dbReference type="SUPFAM" id="SSF50621">
    <property type="entry name" value="Alanine racemase C-terminal domain-like"/>
    <property type="match status" value="1"/>
</dbReference>
<dbReference type="CDD" id="cd06842">
    <property type="entry name" value="PLPDE_III_Y4yA_like"/>
    <property type="match status" value="1"/>
</dbReference>
<feature type="domain" description="Orn/DAP/Arg decarboxylase 2 N-terminal" evidence="3">
    <location>
        <begin position="67"/>
        <end position="260"/>
    </location>
</feature>